<gene>
    <name evidence="10" type="ORF">L201_001551</name>
</gene>
<keyword evidence="3 8" id="KW-0732">Signal</keyword>
<dbReference type="InterPro" id="IPR002889">
    <property type="entry name" value="WSC_carb-bd"/>
</dbReference>
<protein>
    <recommendedName>
        <fullName evidence="9">WSC domain-containing protein</fullName>
    </recommendedName>
</protein>
<feature type="chain" id="PRO_5043892752" description="WSC domain-containing protein" evidence="8">
    <location>
        <begin position="21"/>
        <end position="597"/>
    </location>
</feature>
<dbReference type="SMART" id="SM00321">
    <property type="entry name" value="WSC"/>
    <property type="match status" value="2"/>
</dbReference>
<keyword evidence="2" id="KW-0812">Transmembrane</keyword>
<organism evidence="10 11">
    <name type="scientific">Kwoniella dendrophila CBS 6074</name>
    <dbReference type="NCBI Taxonomy" id="1295534"/>
    <lineage>
        <taxon>Eukaryota</taxon>
        <taxon>Fungi</taxon>
        <taxon>Dikarya</taxon>
        <taxon>Basidiomycota</taxon>
        <taxon>Agaricomycotina</taxon>
        <taxon>Tremellomycetes</taxon>
        <taxon>Tremellales</taxon>
        <taxon>Cryptococcaceae</taxon>
        <taxon>Kwoniella</taxon>
    </lineage>
</organism>
<evidence type="ECO:0000313" key="10">
    <source>
        <dbReference type="EMBL" id="WWC86674.1"/>
    </source>
</evidence>
<keyword evidence="5" id="KW-0472">Membrane</keyword>
<dbReference type="PANTHER" id="PTHR24269:SF16">
    <property type="entry name" value="PROTEIN SLG1"/>
    <property type="match status" value="1"/>
</dbReference>
<feature type="domain" description="WSC" evidence="9">
    <location>
        <begin position="496"/>
        <end position="590"/>
    </location>
</feature>
<evidence type="ECO:0000256" key="6">
    <source>
        <dbReference type="ARBA" id="ARBA00023180"/>
    </source>
</evidence>
<reference evidence="10 11" key="1">
    <citation type="submission" date="2024-01" db="EMBL/GenBank/DDBJ databases">
        <title>Comparative genomics of Cryptococcus and Kwoniella reveals pathogenesis evolution and contrasting modes of karyotype evolution via chromosome fusion or intercentromeric recombination.</title>
        <authorList>
            <person name="Coelho M.A."/>
            <person name="David-Palma M."/>
            <person name="Shea T."/>
            <person name="Bowers K."/>
            <person name="McGinley-Smith S."/>
            <person name="Mohammad A.W."/>
            <person name="Gnirke A."/>
            <person name="Yurkov A.M."/>
            <person name="Nowrousian M."/>
            <person name="Sun S."/>
            <person name="Cuomo C.A."/>
            <person name="Heitman J."/>
        </authorList>
    </citation>
    <scope>NUCLEOTIDE SEQUENCE [LARGE SCALE GENOMIC DNA]</scope>
    <source>
        <strain evidence="10 11">CBS 6074</strain>
    </source>
</reference>
<keyword evidence="11" id="KW-1185">Reference proteome</keyword>
<dbReference type="GeneID" id="91092223"/>
<dbReference type="GO" id="GO:0005886">
    <property type="term" value="C:plasma membrane"/>
    <property type="evidence" value="ECO:0007669"/>
    <property type="project" value="TreeGrafter"/>
</dbReference>
<evidence type="ECO:0000256" key="2">
    <source>
        <dbReference type="ARBA" id="ARBA00022692"/>
    </source>
</evidence>
<keyword evidence="6" id="KW-0325">Glycoprotein</keyword>
<feature type="compositionally biased region" description="Gly residues" evidence="7">
    <location>
        <begin position="350"/>
        <end position="367"/>
    </location>
</feature>
<evidence type="ECO:0000313" key="11">
    <source>
        <dbReference type="Proteomes" id="UP001355207"/>
    </source>
</evidence>
<dbReference type="PROSITE" id="PS51212">
    <property type="entry name" value="WSC"/>
    <property type="match status" value="2"/>
</dbReference>
<name>A0AAX4JP45_9TREE</name>
<proteinExistence type="predicted"/>
<evidence type="ECO:0000256" key="7">
    <source>
        <dbReference type="SAM" id="MobiDB-lite"/>
    </source>
</evidence>
<evidence type="ECO:0000256" key="3">
    <source>
        <dbReference type="ARBA" id="ARBA00022729"/>
    </source>
</evidence>
<keyword evidence="4" id="KW-1133">Transmembrane helix</keyword>
<evidence type="ECO:0000256" key="4">
    <source>
        <dbReference type="ARBA" id="ARBA00022989"/>
    </source>
</evidence>
<dbReference type="EMBL" id="CP144099">
    <property type="protein sequence ID" value="WWC86674.1"/>
    <property type="molecule type" value="Genomic_DNA"/>
</dbReference>
<dbReference type="AlphaFoldDB" id="A0AAX4JP45"/>
<dbReference type="InterPro" id="IPR051836">
    <property type="entry name" value="Kremen_rcpt"/>
</dbReference>
<accession>A0AAX4JP45</accession>
<evidence type="ECO:0000256" key="1">
    <source>
        <dbReference type="ARBA" id="ARBA00004167"/>
    </source>
</evidence>
<dbReference type="RefSeq" id="XP_066073437.1">
    <property type="nucleotide sequence ID" value="XM_066217340.1"/>
</dbReference>
<evidence type="ECO:0000256" key="5">
    <source>
        <dbReference type="ARBA" id="ARBA00023136"/>
    </source>
</evidence>
<comment type="subcellular location">
    <subcellularLocation>
        <location evidence="1">Membrane</location>
        <topology evidence="1">Single-pass membrane protein</topology>
    </subcellularLocation>
</comment>
<dbReference type="PANTHER" id="PTHR24269">
    <property type="entry name" value="KREMEN PROTEIN"/>
    <property type="match status" value="1"/>
</dbReference>
<evidence type="ECO:0000256" key="8">
    <source>
        <dbReference type="SAM" id="SignalP"/>
    </source>
</evidence>
<feature type="signal peptide" evidence="8">
    <location>
        <begin position="1"/>
        <end position="20"/>
    </location>
</feature>
<evidence type="ECO:0000259" key="9">
    <source>
        <dbReference type="PROSITE" id="PS51212"/>
    </source>
</evidence>
<dbReference type="Pfam" id="PF01822">
    <property type="entry name" value="WSC"/>
    <property type="match status" value="2"/>
</dbReference>
<sequence>MRVEALIPVVTFMAAQGATAAPVAQNQENLDKRWCLFGVIGTSCGGTASKAATSSAVTSSAVKTSSSVVASSSAKAAVVTSASAVASSKAAATVVTTAAATSTASWSSCKDFNWNAWGSNWSWGGYNIEYVKAWYIDTYGLKPPPNMSWKQVSSLVNKFGHSTAPAAGPKATSVYKHGCNNPWTSAVVPTSTAKAVTTTAAAAVSTSKAVSSAAASSAVASVSASKSAASSAVASASASASKVAASSAVPVASSAAVSAAPAKSSASASAVSSATAAASSAAAPVASSAAAASSSAAGPVVSSVAAAASSAAAPAVSSAPAAVSSAAASAVDPAASAVSSAADAAATGVSGTGSGSNSGTGVPGTGAGSNSATGTATSAAAPAATSAAVTINGFTSGGCVQEVSGRLLSLVQTSSSTMTIEQCTTLCGNYGYGVAGLEYGNECYCGVPDDVDDALVSGQCYMPCAGDSTEICGGPNALNIFINPDLTPATINLPSGWSTYGVVAEGTSGRALTTTLWSSPTNTIESCANGCAAAGFTIAGTEYSSECYCGNSFSNGGGAIVDSSSAFMACSGDLAQMCGGPSILSVVSSITGTIPSQ</sequence>
<feature type="domain" description="WSC" evidence="9">
    <location>
        <begin position="393"/>
        <end position="484"/>
    </location>
</feature>
<feature type="region of interest" description="Disordered" evidence="7">
    <location>
        <begin position="348"/>
        <end position="375"/>
    </location>
</feature>
<dbReference type="Proteomes" id="UP001355207">
    <property type="component" value="Chromosome 2"/>
</dbReference>